<evidence type="ECO:0000313" key="10">
    <source>
        <dbReference type="Proteomes" id="UP001333102"/>
    </source>
</evidence>
<keyword evidence="4 7" id="KW-0812">Transmembrane</keyword>
<feature type="domain" description="ABC transmembrane type-1" evidence="8">
    <location>
        <begin position="72"/>
        <end position="256"/>
    </location>
</feature>
<keyword evidence="10" id="KW-1185">Reference proteome</keyword>
<dbReference type="InterPro" id="IPR035906">
    <property type="entry name" value="MetI-like_sf"/>
</dbReference>
<reference evidence="10" key="1">
    <citation type="submission" date="2023-12" db="EMBL/GenBank/DDBJ databases">
        <title>Novel isolates from deep terrestrial aquifers shed light on the physiology and ecology of the class Limnochordia.</title>
        <authorList>
            <person name="Karnachuk O.V."/>
            <person name="Lukina A.P."/>
            <person name="Avakyan M.R."/>
            <person name="Kadnikov V."/>
            <person name="Begmatov S."/>
            <person name="Beletsky A.V."/>
            <person name="Mardanov A.V."/>
            <person name="Ravin N.V."/>
        </authorList>
    </citation>
    <scope>NUCLEOTIDE SEQUENCE [LARGE SCALE GENOMIC DNA]</scope>
    <source>
        <strain evidence="10">LN</strain>
    </source>
</reference>
<dbReference type="Proteomes" id="UP001333102">
    <property type="component" value="Chromosome"/>
</dbReference>
<evidence type="ECO:0000256" key="1">
    <source>
        <dbReference type="ARBA" id="ARBA00004651"/>
    </source>
</evidence>
<evidence type="ECO:0000313" key="9">
    <source>
        <dbReference type="EMBL" id="WRP14330.1"/>
    </source>
</evidence>
<dbReference type="PANTHER" id="PTHR30151">
    <property type="entry name" value="ALKANE SULFONATE ABC TRANSPORTER-RELATED, MEMBRANE SUBUNIT"/>
    <property type="match status" value="1"/>
</dbReference>
<dbReference type="InterPro" id="IPR000515">
    <property type="entry name" value="MetI-like"/>
</dbReference>
<feature type="transmembrane region" description="Helical" evidence="7">
    <location>
        <begin position="140"/>
        <end position="161"/>
    </location>
</feature>
<dbReference type="Pfam" id="PF00528">
    <property type="entry name" value="BPD_transp_1"/>
    <property type="match status" value="1"/>
</dbReference>
<dbReference type="PANTHER" id="PTHR30151:SF19">
    <property type="entry name" value="ABC TRANSPORTER PERMEASE"/>
    <property type="match status" value="1"/>
</dbReference>
<dbReference type="EMBL" id="CP141614">
    <property type="protein sequence ID" value="WRP14330.1"/>
    <property type="molecule type" value="Genomic_DNA"/>
</dbReference>
<dbReference type="Gene3D" id="1.10.3720.10">
    <property type="entry name" value="MetI-like"/>
    <property type="match status" value="1"/>
</dbReference>
<keyword evidence="3" id="KW-1003">Cell membrane</keyword>
<sequence length="269" mass="28565">MSHEHASLAHRRYRRARRRHRWSVAAGQVVVLVALLAAWQASADLGLVSAFLTSRPTAVVETIARLAAQGQLWGHVAHTTLGTVVGFAAGTGLGVAIAAVLWWSPFLARVLEPYLVVFNAIPKVALGPLFIVWLGTNIRAVMAMGIAITVVIAVVVVFAAFQETDPARLTLLRSLGASRWQQFRLVVVPASVPAVLAALKANVGLALVGAVTGEFLAGGRGLGYLIVYGGQVFDMNLVMASLMLLVVLSTALYGAVSLAERVVRRRFAG</sequence>
<keyword evidence="5 7" id="KW-1133">Transmembrane helix</keyword>
<comment type="similarity">
    <text evidence="7">Belongs to the binding-protein-dependent transport system permease family.</text>
</comment>
<accession>A0ABZ1BP97</accession>
<organism evidence="9 10">
    <name type="scientific">Geochorda subterranea</name>
    <dbReference type="NCBI Taxonomy" id="3109564"/>
    <lineage>
        <taxon>Bacteria</taxon>
        <taxon>Bacillati</taxon>
        <taxon>Bacillota</taxon>
        <taxon>Limnochordia</taxon>
        <taxon>Limnochordales</taxon>
        <taxon>Geochordaceae</taxon>
        <taxon>Geochorda</taxon>
    </lineage>
</organism>
<evidence type="ECO:0000256" key="4">
    <source>
        <dbReference type="ARBA" id="ARBA00022692"/>
    </source>
</evidence>
<dbReference type="RefSeq" id="WP_324668644.1">
    <property type="nucleotide sequence ID" value="NZ_CP141614.1"/>
</dbReference>
<feature type="transmembrane region" description="Helical" evidence="7">
    <location>
        <begin position="114"/>
        <end position="134"/>
    </location>
</feature>
<protein>
    <submittedName>
        <fullName evidence="9">ABC transporter permease</fullName>
    </submittedName>
</protein>
<gene>
    <name evidence="9" type="ORF">VLY81_13055</name>
</gene>
<evidence type="ECO:0000256" key="6">
    <source>
        <dbReference type="ARBA" id="ARBA00023136"/>
    </source>
</evidence>
<comment type="subcellular location">
    <subcellularLocation>
        <location evidence="1 7">Cell membrane</location>
        <topology evidence="1 7">Multi-pass membrane protein</topology>
    </subcellularLocation>
</comment>
<evidence type="ECO:0000259" key="8">
    <source>
        <dbReference type="PROSITE" id="PS50928"/>
    </source>
</evidence>
<feature type="transmembrane region" description="Helical" evidence="7">
    <location>
        <begin position="81"/>
        <end position="102"/>
    </location>
</feature>
<evidence type="ECO:0000256" key="3">
    <source>
        <dbReference type="ARBA" id="ARBA00022475"/>
    </source>
</evidence>
<proteinExistence type="inferred from homology"/>
<evidence type="ECO:0000256" key="2">
    <source>
        <dbReference type="ARBA" id="ARBA00022448"/>
    </source>
</evidence>
<feature type="transmembrane region" description="Helical" evidence="7">
    <location>
        <begin position="21"/>
        <end position="41"/>
    </location>
</feature>
<dbReference type="PROSITE" id="PS50928">
    <property type="entry name" value="ABC_TM1"/>
    <property type="match status" value="1"/>
</dbReference>
<keyword evidence="2 7" id="KW-0813">Transport</keyword>
<feature type="transmembrane region" description="Helical" evidence="7">
    <location>
        <begin position="237"/>
        <end position="256"/>
    </location>
</feature>
<keyword evidence="6 7" id="KW-0472">Membrane</keyword>
<evidence type="ECO:0000256" key="7">
    <source>
        <dbReference type="RuleBase" id="RU363032"/>
    </source>
</evidence>
<name>A0ABZ1BP97_9FIRM</name>
<dbReference type="SUPFAM" id="SSF161098">
    <property type="entry name" value="MetI-like"/>
    <property type="match status" value="1"/>
</dbReference>
<evidence type="ECO:0000256" key="5">
    <source>
        <dbReference type="ARBA" id="ARBA00022989"/>
    </source>
</evidence>